<evidence type="ECO:0000256" key="1">
    <source>
        <dbReference type="SAM" id="Phobius"/>
    </source>
</evidence>
<feature type="transmembrane region" description="Helical" evidence="1">
    <location>
        <begin position="196"/>
        <end position="219"/>
    </location>
</feature>
<feature type="transmembrane region" description="Helical" evidence="1">
    <location>
        <begin position="293"/>
        <end position="313"/>
    </location>
</feature>
<feature type="transmembrane region" description="Helical" evidence="1">
    <location>
        <begin position="169"/>
        <end position="190"/>
    </location>
</feature>
<dbReference type="PANTHER" id="PTHR30238">
    <property type="entry name" value="MEMBRANE BOUND PREDICTED REDOX MODULATOR"/>
    <property type="match status" value="1"/>
</dbReference>
<protein>
    <recommendedName>
        <fullName evidence="4">DUF475 domain-containing protein</fullName>
    </recommendedName>
</protein>
<dbReference type="InterPro" id="IPR007427">
    <property type="entry name" value="DUF475"/>
</dbReference>
<keyword evidence="1" id="KW-0472">Membrane</keyword>
<accession>A0A917URX8</accession>
<reference evidence="2" key="1">
    <citation type="journal article" date="2014" name="Int. J. Syst. Evol. Microbiol.">
        <title>Complete genome sequence of Corynebacterium casei LMG S-19264T (=DSM 44701T), isolated from a smear-ripened cheese.</title>
        <authorList>
            <consortium name="US DOE Joint Genome Institute (JGI-PGF)"/>
            <person name="Walter F."/>
            <person name="Albersmeier A."/>
            <person name="Kalinowski J."/>
            <person name="Ruckert C."/>
        </authorList>
    </citation>
    <scope>NUCLEOTIDE SEQUENCE</scope>
    <source>
        <strain evidence="2">JCM 14371</strain>
    </source>
</reference>
<feature type="transmembrane region" description="Helical" evidence="1">
    <location>
        <begin position="261"/>
        <end position="281"/>
    </location>
</feature>
<feature type="transmembrane region" description="Helical" evidence="1">
    <location>
        <begin position="77"/>
        <end position="107"/>
    </location>
</feature>
<comment type="caution">
    <text evidence="2">The sequence shown here is derived from an EMBL/GenBank/DDBJ whole genome shotgun (WGS) entry which is preliminary data.</text>
</comment>
<evidence type="ECO:0000313" key="3">
    <source>
        <dbReference type="Proteomes" id="UP000635726"/>
    </source>
</evidence>
<dbReference type="PANTHER" id="PTHR30238:SF4">
    <property type="entry name" value="SLL1022 PROTEIN"/>
    <property type="match status" value="1"/>
</dbReference>
<dbReference type="NCBIfam" id="NF010613">
    <property type="entry name" value="PRK14013.1-3"/>
    <property type="match status" value="1"/>
</dbReference>
<reference evidence="2" key="2">
    <citation type="submission" date="2020-09" db="EMBL/GenBank/DDBJ databases">
        <authorList>
            <person name="Sun Q."/>
            <person name="Ohkuma M."/>
        </authorList>
    </citation>
    <scope>NUCLEOTIDE SEQUENCE</scope>
    <source>
        <strain evidence="2">JCM 14371</strain>
    </source>
</reference>
<dbReference type="AlphaFoldDB" id="A0A917URX8"/>
<feature type="transmembrane region" description="Helical" evidence="1">
    <location>
        <begin position="319"/>
        <end position="340"/>
    </location>
</feature>
<keyword evidence="3" id="KW-1185">Reference proteome</keyword>
<dbReference type="RefSeq" id="WP_188963693.1">
    <property type="nucleotide sequence ID" value="NZ_BMOE01000009.1"/>
</dbReference>
<feature type="transmembrane region" description="Helical" evidence="1">
    <location>
        <begin position="127"/>
        <end position="148"/>
    </location>
</feature>
<evidence type="ECO:0000313" key="2">
    <source>
        <dbReference type="EMBL" id="GGJ80720.1"/>
    </source>
</evidence>
<dbReference type="Pfam" id="PF04332">
    <property type="entry name" value="DUF475"/>
    <property type="match status" value="1"/>
</dbReference>
<feature type="transmembrane region" description="Helical" evidence="1">
    <location>
        <begin position="7"/>
        <end position="28"/>
    </location>
</feature>
<name>A0A917URX8_9DEIO</name>
<proteinExistence type="predicted"/>
<gene>
    <name evidence="2" type="ORF">GCM10008939_25710</name>
</gene>
<keyword evidence="1" id="KW-0812">Transmembrane</keyword>
<feature type="transmembrane region" description="Helical" evidence="1">
    <location>
        <begin position="231"/>
        <end position="255"/>
    </location>
</feature>
<dbReference type="Proteomes" id="UP000635726">
    <property type="component" value="Unassembled WGS sequence"/>
</dbReference>
<keyword evidence="1" id="KW-1133">Transmembrane helix</keyword>
<evidence type="ECO:0008006" key="4">
    <source>
        <dbReference type="Google" id="ProtNLM"/>
    </source>
</evidence>
<sequence>MQNFVKNFGFAIGVSVVALIVAVVDGYLRNGNSISAAGSALIIAMLLGILELSLSFDNAVVNAGVLRNMDPKWQRRFLTWGILIAVFGMRFIFPIVIVSITAGLGFFEVIQQAFGNPEEYSRHLEEARVPINAFGSSFLMLVFLKYLIDPDKDEHWFAWLERKLARVGRLDTIQVVITGAVLLLGVHYLVAPDMQYTALIAGVVGILVFLVVDALGNLFDVDDMAARAGAAGLASFLYLEVLDASFSLDGVIGAFALTKDIVIIAAGLTIGAIFVRSLTVSLVRSGTLDTYRFLEHGAHYGIGALAVIMLLSMSDSVHIPEVVTGLIGAGFIALAIWTSLRANRREALEQTSSRS</sequence>
<organism evidence="2 3">
    <name type="scientific">Deinococcus aquiradiocola</name>
    <dbReference type="NCBI Taxonomy" id="393059"/>
    <lineage>
        <taxon>Bacteria</taxon>
        <taxon>Thermotogati</taxon>
        <taxon>Deinococcota</taxon>
        <taxon>Deinococci</taxon>
        <taxon>Deinococcales</taxon>
        <taxon>Deinococcaceae</taxon>
        <taxon>Deinococcus</taxon>
    </lineage>
</organism>
<feature type="transmembrane region" description="Helical" evidence="1">
    <location>
        <begin position="34"/>
        <end position="56"/>
    </location>
</feature>
<dbReference type="NCBIfam" id="NF010620">
    <property type="entry name" value="PRK14013.2-6"/>
    <property type="match status" value="1"/>
</dbReference>
<dbReference type="EMBL" id="BMOE01000009">
    <property type="protein sequence ID" value="GGJ80720.1"/>
    <property type="molecule type" value="Genomic_DNA"/>
</dbReference>